<dbReference type="GO" id="GO:0051301">
    <property type="term" value="P:cell division"/>
    <property type="evidence" value="ECO:0007669"/>
    <property type="project" value="UniProtKB-KW"/>
</dbReference>
<proteinExistence type="predicted"/>
<dbReference type="EMBL" id="LR743599">
    <property type="protein sequence ID" value="CAA2630153.1"/>
    <property type="molecule type" value="Genomic_DNA"/>
</dbReference>
<dbReference type="EMBL" id="CACRZD030000012">
    <property type="protein sequence ID" value="CAA6669396.1"/>
    <property type="molecule type" value="Genomic_DNA"/>
</dbReference>
<dbReference type="SUPFAM" id="SSF47954">
    <property type="entry name" value="Cyclin-like"/>
    <property type="match status" value="1"/>
</dbReference>
<gene>
    <name evidence="5" type="ORF">SI7747_12015791</name>
</gene>
<accession>A0A7I8JGZ0</accession>
<evidence type="ECO:0000313" key="6">
    <source>
        <dbReference type="Proteomes" id="UP001189122"/>
    </source>
</evidence>
<dbReference type="PANTHER" id="PTHR10177">
    <property type="entry name" value="CYCLINS"/>
    <property type="match status" value="1"/>
</dbReference>
<sequence>MVVRYLTAFLILSSEDQARLHLDLALGTAFSAVNLLDRFVSMYTNLKWEGWMMELLSLACLSIAAKFDEVVVSSLHSFPVEDFDHSFHPNAIQRMELTVLRPWTGASTASPLTPTWFSPCVVAVSATRCALEELALPEPAGFISDLISLIPHEHIEMMEPCHRCMEERVADPLHGLAMEAQSPTLRPVRDGRPVAKNEPKRSHRRKRKKTERMQD</sequence>
<feature type="region of interest" description="Disordered" evidence="3">
    <location>
        <begin position="180"/>
        <end position="215"/>
    </location>
</feature>
<keyword evidence="6" id="KW-1185">Reference proteome</keyword>
<dbReference type="Proteomes" id="UP001189122">
    <property type="component" value="Unassembled WGS sequence"/>
</dbReference>
<name>A0A7I8JGZ0_SPIIN</name>
<evidence type="ECO:0000313" key="5">
    <source>
        <dbReference type="EMBL" id="CAA2630153.1"/>
    </source>
</evidence>
<feature type="domain" description="Cyclin N-terminal" evidence="4">
    <location>
        <begin position="22"/>
        <end position="101"/>
    </location>
</feature>
<reference evidence="5 6" key="1">
    <citation type="submission" date="2019-12" db="EMBL/GenBank/DDBJ databases">
        <authorList>
            <person name="Scholz U."/>
            <person name="Mascher M."/>
            <person name="Fiebig A."/>
        </authorList>
    </citation>
    <scope>NUCLEOTIDE SEQUENCE</scope>
</reference>
<dbReference type="Gene3D" id="1.10.472.10">
    <property type="entry name" value="Cyclin-like"/>
    <property type="match status" value="1"/>
</dbReference>
<dbReference type="Pfam" id="PF00134">
    <property type="entry name" value="Cyclin_N"/>
    <property type="match status" value="1"/>
</dbReference>
<feature type="compositionally biased region" description="Basic and acidic residues" evidence="3">
    <location>
        <begin position="187"/>
        <end position="200"/>
    </location>
</feature>
<evidence type="ECO:0000259" key="4">
    <source>
        <dbReference type="Pfam" id="PF00134"/>
    </source>
</evidence>
<dbReference type="InterPro" id="IPR036915">
    <property type="entry name" value="Cyclin-like_sf"/>
</dbReference>
<evidence type="ECO:0000256" key="3">
    <source>
        <dbReference type="SAM" id="MobiDB-lite"/>
    </source>
</evidence>
<evidence type="ECO:0000256" key="2">
    <source>
        <dbReference type="ARBA" id="ARBA00023306"/>
    </source>
</evidence>
<protein>
    <recommendedName>
        <fullName evidence="4">Cyclin N-terminal domain-containing protein</fullName>
    </recommendedName>
</protein>
<organism evidence="5">
    <name type="scientific">Spirodela intermedia</name>
    <name type="common">Intermediate duckweed</name>
    <dbReference type="NCBI Taxonomy" id="51605"/>
    <lineage>
        <taxon>Eukaryota</taxon>
        <taxon>Viridiplantae</taxon>
        <taxon>Streptophyta</taxon>
        <taxon>Embryophyta</taxon>
        <taxon>Tracheophyta</taxon>
        <taxon>Spermatophyta</taxon>
        <taxon>Magnoliopsida</taxon>
        <taxon>Liliopsida</taxon>
        <taxon>Araceae</taxon>
        <taxon>Lemnoideae</taxon>
        <taxon>Spirodela</taxon>
    </lineage>
</organism>
<dbReference type="InterPro" id="IPR039361">
    <property type="entry name" value="Cyclin"/>
</dbReference>
<keyword evidence="1" id="KW-0132">Cell division</keyword>
<keyword evidence="2" id="KW-0131">Cell cycle</keyword>
<dbReference type="InterPro" id="IPR006671">
    <property type="entry name" value="Cyclin_N"/>
</dbReference>
<evidence type="ECO:0000256" key="1">
    <source>
        <dbReference type="ARBA" id="ARBA00022618"/>
    </source>
</evidence>
<feature type="compositionally biased region" description="Basic residues" evidence="3">
    <location>
        <begin position="201"/>
        <end position="215"/>
    </location>
</feature>
<dbReference type="AlphaFoldDB" id="A0A7I8JGZ0"/>